<dbReference type="AlphaFoldDB" id="A0ABD0Y8L0"/>
<accession>A0ABD0Y8L0</accession>
<keyword evidence="3" id="KW-1185">Reference proteome</keyword>
<feature type="compositionally biased region" description="Acidic residues" evidence="1">
    <location>
        <begin position="121"/>
        <end position="131"/>
    </location>
</feature>
<reference evidence="2 3" key="1">
    <citation type="submission" date="2024-07" db="EMBL/GenBank/DDBJ databases">
        <title>Chromosome-level genome assembly of the water stick insect Ranatra chinensis (Heteroptera: Nepidae).</title>
        <authorList>
            <person name="Liu X."/>
        </authorList>
    </citation>
    <scope>NUCLEOTIDE SEQUENCE [LARGE SCALE GENOMIC DNA]</scope>
    <source>
        <strain evidence="2">Cailab_2021Rc</strain>
        <tissue evidence="2">Muscle</tissue>
    </source>
</reference>
<dbReference type="EMBL" id="JBFDAA010000011">
    <property type="protein sequence ID" value="KAL1123685.1"/>
    <property type="molecule type" value="Genomic_DNA"/>
</dbReference>
<dbReference type="Proteomes" id="UP001558652">
    <property type="component" value="Unassembled WGS sequence"/>
</dbReference>
<proteinExistence type="predicted"/>
<organism evidence="2 3">
    <name type="scientific">Ranatra chinensis</name>
    <dbReference type="NCBI Taxonomy" id="642074"/>
    <lineage>
        <taxon>Eukaryota</taxon>
        <taxon>Metazoa</taxon>
        <taxon>Ecdysozoa</taxon>
        <taxon>Arthropoda</taxon>
        <taxon>Hexapoda</taxon>
        <taxon>Insecta</taxon>
        <taxon>Pterygota</taxon>
        <taxon>Neoptera</taxon>
        <taxon>Paraneoptera</taxon>
        <taxon>Hemiptera</taxon>
        <taxon>Heteroptera</taxon>
        <taxon>Panheteroptera</taxon>
        <taxon>Nepomorpha</taxon>
        <taxon>Nepidae</taxon>
        <taxon>Ranatrinae</taxon>
        <taxon>Ranatra</taxon>
    </lineage>
</organism>
<feature type="region of interest" description="Disordered" evidence="1">
    <location>
        <begin position="79"/>
        <end position="131"/>
    </location>
</feature>
<evidence type="ECO:0000313" key="3">
    <source>
        <dbReference type="Proteomes" id="UP001558652"/>
    </source>
</evidence>
<gene>
    <name evidence="2" type="ORF">AAG570_001458</name>
</gene>
<comment type="caution">
    <text evidence="2">The sequence shown here is derived from an EMBL/GenBank/DDBJ whole genome shotgun (WGS) entry which is preliminary data.</text>
</comment>
<name>A0ABD0Y8L0_9HEMI</name>
<evidence type="ECO:0000256" key="1">
    <source>
        <dbReference type="SAM" id="MobiDB-lite"/>
    </source>
</evidence>
<evidence type="ECO:0000313" key="2">
    <source>
        <dbReference type="EMBL" id="KAL1123685.1"/>
    </source>
</evidence>
<protein>
    <submittedName>
        <fullName evidence="2">Uncharacterized protein</fullName>
    </submittedName>
</protein>
<sequence>MGTSSPLIGQPQFASYRATAIRPLSGNRNSPLNGHILAPYRATAIRPLTGTRNFAPYGHPHVRFPCDGAVELHFCGRLEGGRQATPPAPTPAVPVHSSPDPVTRWDSYEHLDHPPPLSPPDSDDTEDTNGQ</sequence>